<evidence type="ECO:0000256" key="3">
    <source>
        <dbReference type="ARBA" id="ARBA00023163"/>
    </source>
</evidence>
<keyword evidence="6" id="KW-0472">Membrane</keyword>
<evidence type="ECO:0000259" key="7">
    <source>
        <dbReference type="SMART" id="SM00906"/>
    </source>
</evidence>
<feature type="coiled-coil region" evidence="5">
    <location>
        <begin position="27"/>
        <end position="54"/>
    </location>
</feature>
<dbReference type="PANTHER" id="PTHR47424:SF3">
    <property type="entry name" value="REGULATORY PROTEIN GAL4"/>
    <property type="match status" value="1"/>
</dbReference>
<dbReference type="CDD" id="cd12148">
    <property type="entry name" value="fungal_TF_MHR"/>
    <property type="match status" value="1"/>
</dbReference>
<keyword evidence="5" id="KW-0175">Coiled coil</keyword>
<evidence type="ECO:0000256" key="4">
    <source>
        <dbReference type="ARBA" id="ARBA00023242"/>
    </source>
</evidence>
<evidence type="ECO:0000256" key="2">
    <source>
        <dbReference type="ARBA" id="ARBA00023125"/>
    </source>
</evidence>
<keyword evidence="3" id="KW-0804">Transcription</keyword>
<gene>
    <name evidence="8" type="ORF">H2200_005940</name>
</gene>
<dbReference type="PANTHER" id="PTHR47424">
    <property type="entry name" value="REGULATORY PROTEIN GAL4"/>
    <property type="match status" value="1"/>
</dbReference>
<dbReference type="EMBL" id="JAPDRK010000008">
    <property type="protein sequence ID" value="KAJ9609612.1"/>
    <property type="molecule type" value="Genomic_DNA"/>
</dbReference>
<dbReference type="InterPro" id="IPR051127">
    <property type="entry name" value="Fungal_SecMet_Regulators"/>
</dbReference>
<accession>A0AA39CIW2</accession>
<dbReference type="AlphaFoldDB" id="A0AA39CIW2"/>
<keyword evidence="4" id="KW-0539">Nucleus</keyword>
<evidence type="ECO:0000256" key="5">
    <source>
        <dbReference type="SAM" id="Coils"/>
    </source>
</evidence>
<dbReference type="GO" id="GO:0000981">
    <property type="term" value="F:DNA-binding transcription factor activity, RNA polymerase II-specific"/>
    <property type="evidence" value="ECO:0007669"/>
    <property type="project" value="TreeGrafter"/>
</dbReference>
<organism evidence="8 9">
    <name type="scientific">Cladophialophora chaetospira</name>
    <dbReference type="NCBI Taxonomy" id="386627"/>
    <lineage>
        <taxon>Eukaryota</taxon>
        <taxon>Fungi</taxon>
        <taxon>Dikarya</taxon>
        <taxon>Ascomycota</taxon>
        <taxon>Pezizomycotina</taxon>
        <taxon>Eurotiomycetes</taxon>
        <taxon>Chaetothyriomycetidae</taxon>
        <taxon>Chaetothyriales</taxon>
        <taxon>Herpotrichiellaceae</taxon>
        <taxon>Cladophialophora</taxon>
    </lineage>
</organism>
<dbReference type="SMART" id="SM00906">
    <property type="entry name" value="Fungal_trans"/>
    <property type="match status" value="1"/>
</dbReference>
<dbReference type="GO" id="GO:0005634">
    <property type="term" value="C:nucleus"/>
    <property type="evidence" value="ECO:0007669"/>
    <property type="project" value="TreeGrafter"/>
</dbReference>
<dbReference type="Proteomes" id="UP001172673">
    <property type="component" value="Unassembled WGS sequence"/>
</dbReference>
<evidence type="ECO:0000313" key="8">
    <source>
        <dbReference type="EMBL" id="KAJ9609612.1"/>
    </source>
</evidence>
<keyword evidence="6" id="KW-0812">Transmembrane</keyword>
<keyword evidence="9" id="KW-1185">Reference proteome</keyword>
<dbReference type="Pfam" id="PF04082">
    <property type="entry name" value="Fungal_trans"/>
    <property type="match status" value="1"/>
</dbReference>
<dbReference type="InterPro" id="IPR007219">
    <property type="entry name" value="XnlR_reg_dom"/>
</dbReference>
<evidence type="ECO:0000313" key="9">
    <source>
        <dbReference type="Proteomes" id="UP001172673"/>
    </source>
</evidence>
<reference evidence="8" key="1">
    <citation type="submission" date="2022-10" db="EMBL/GenBank/DDBJ databases">
        <title>Culturing micro-colonial fungi from biological soil crusts in the Mojave desert and describing Neophaeococcomyces mojavensis, and introducing the new genera and species Taxawa tesnikishii.</title>
        <authorList>
            <person name="Kurbessoian T."/>
            <person name="Stajich J.E."/>
        </authorList>
    </citation>
    <scope>NUCLEOTIDE SEQUENCE</scope>
    <source>
        <strain evidence="8">TK_41</strain>
    </source>
</reference>
<dbReference type="GO" id="GO:0000435">
    <property type="term" value="P:positive regulation of transcription from RNA polymerase II promoter by galactose"/>
    <property type="evidence" value="ECO:0007669"/>
    <property type="project" value="TreeGrafter"/>
</dbReference>
<feature type="domain" description="Xylanolytic transcriptional activator regulatory" evidence="7">
    <location>
        <begin position="289"/>
        <end position="361"/>
    </location>
</feature>
<keyword evidence="6" id="KW-1133">Transmembrane helix</keyword>
<proteinExistence type="predicted"/>
<dbReference type="GO" id="GO:0000978">
    <property type="term" value="F:RNA polymerase II cis-regulatory region sequence-specific DNA binding"/>
    <property type="evidence" value="ECO:0007669"/>
    <property type="project" value="TreeGrafter"/>
</dbReference>
<keyword evidence="2" id="KW-0238">DNA-binding</keyword>
<dbReference type="GO" id="GO:0006351">
    <property type="term" value="P:DNA-templated transcription"/>
    <property type="evidence" value="ECO:0007669"/>
    <property type="project" value="InterPro"/>
</dbReference>
<sequence>MAFACSYLQSATSSNVITSQEYGISYLSKLESRLQEVESNLKHLQTQFDKSQTATDHQIPASRSTFVPHNTVQLQDTDANSHEMDAMGAVVFDNETESGYFGPSSNIAFLQYISRAASAGGISDVFVSPRTDRETDAFQDQGLSDLSQKSSQLQASTAKKSEEVDLYFIPPEETALALLHRFFSYPGYFHPYIHEDNFLAIYWKIKDTPRPTVRRSWLALFNIILAMAVGTMVDSEINATERLKDAAIYYRRAVGIYSDQILRGASIESVHFMLLWGQYLQGTQKPVEAWTMHGLTIGAAHALGLHSTESMKRYPPLEQEIRKRTWFACMILDRSLCMTFGRPSRLPGFQVQHEMPHDHGFYPKPETSPAYEALNPINVEFYTNTIELYNFVGQIIDQLYGQNMGCGQPALNELYTRVFNVENELNDWESNLHPNLRTFDHRELTEMAGTSNMPRDRQISLMMRVVNTFRYMNTRLLLHRPILVKFLDLYSGREPREMGTMNMLQRLERHSIQVCQDTATDLISMVHTIATADDARRSLCGVWWYTLYYTFNAALVIFACFNACQQATSHRADWPVLTIGDAEQSIHKATEALGHLDRGNPTVERCQHYLRRLVGILQATGAASSHALTEMHSDVPDMSYFYGLENFGLEDPSLGIYFGDPLDLTSDL</sequence>
<feature type="transmembrane region" description="Helical" evidence="6">
    <location>
        <begin position="542"/>
        <end position="561"/>
    </location>
</feature>
<dbReference type="GO" id="GO:0008270">
    <property type="term" value="F:zinc ion binding"/>
    <property type="evidence" value="ECO:0007669"/>
    <property type="project" value="InterPro"/>
</dbReference>
<keyword evidence="1" id="KW-0805">Transcription regulation</keyword>
<evidence type="ECO:0000256" key="6">
    <source>
        <dbReference type="SAM" id="Phobius"/>
    </source>
</evidence>
<evidence type="ECO:0000256" key="1">
    <source>
        <dbReference type="ARBA" id="ARBA00023015"/>
    </source>
</evidence>
<comment type="caution">
    <text evidence="8">The sequence shown here is derived from an EMBL/GenBank/DDBJ whole genome shotgun (WGS) entry which is preliminary data.</text>
</comment>
<name>A0AA39CIW2_9EURO</name>
<protein>
    <recommendedName>
        <fullName evidence="7">Xylanolytic transcriptional activator regulatory domain-containing protein</fullName>
    </recommendedName>
</protein>